<evidence type="ECO:0000256" key="3">
    <source>
        <dbReference type="SAM" id="Phobius"/>
    </source>
</evidence>
<dbReference type="Proteomes" id="UP000661715">
    <property type="component" value="Unassembled WGS sequence"/>
</dbReference>
<name>A0ABR7UPI1_9FLAO</name>
<feature type="region of interest" description="Disordered" evidence="2">
    <location>
        <begin position="113"/>
        <end position="151"/>
    </location>
</feature>
<keyword evidence="6" id="KW-1185">Reference proteome</keyword>
<feature type="transmembrane region" description="Helical" evidence="3">
    <location>
        <begin position="40"/>
        <end position="57"/>
    </location>
</feature>
<keyword evidence="3" id="KW-0472">Membrane</keyword>
<feature type="domain" description="Conjugative transposon TraM C-terminal" evidence="4">
    <location>
        <begin position="288"/>
        <end position="437"/>
    </location>
</feature>
<keyword evidence="1" id="KW-0175">Coiled coil</keyword>
<dbReference type="RefSeq" id="WP_188220182.1">
    <property type="nucleotide sequence ID" value="NZ_NASZ01000006.1"/>
</dbReference>
<accession>A0ABR7UPI1</accession>
<evidence type="ECO:0000259" key="4">
    <source>
        <dbReference type="Pfam" id="PF12508"/>
    </source>
</evidence>
<dbReference type="InterPro" id="IPR022187">
    <property type="entry name" value="Conjug_transposon_TraM"/>
</dbReference>
<reference evidence="5 6" key="1">
    <citation type="journal article" date="2020" name="Microbiol. Res.">
        <title>Flavobacterium pokkalii sp. nov., a novel plant growth promoting native rhizobacteria isolated from pokkali rice grown in coastal saline affected agricultural regions of southern India, Kerala.</title>
        <authorList>
            <person name="Menon R.R."/>
            <person name="Kumari S."/>
            <person name="Viver T."/>
            <person name="Rameshkumar N."/>
        </authorList>
    </citation>
    <scope>NUCLEOTIDE SEQUENCE [LARGE SCALE GENOMIC DNA]</scope>
    <source>
        <strain evidence="5 6">L1I52</strain>
    </source>
</reference>
<dbReference type="NCBIfam" id="TIGR03779">
    <property type="entry name" value="Bac_Flav_CT_M"/>
    <property type="match status" value="1"/>
</dbReference>
<feature type="coiled-coil region" evidence="1">
    <location>
        <begin position="160"/>
        <end position="187"/>
    </location>
</feature>
<keyword evidence="3" id="KW-0812">Transmembrane</keyword>
<feature type="compositionally biased region" description="Low complexity" evidence="2">
    <location>
        <begin position="135"/>
        <end position="148"/>
    </location>
</feature>
<evidence type="ECO:0000313" key="5">
    <source>
        <dbReference type="EMBL" id="MBD0724799.1"/>
    </source>
</evidence>
<dbReference type="EMBL" id="NASZ01000006">
    <property type="protein sequence ID" value="MBD0724799.1"/>
    <property type="molecule type" value="Genomic_DNA"/>
</dbReference>
<sequence length="440" mass="48869">MKESENKKSTIFVTDGNLNETSEIVLESSLNKGDKFKKPLIFVLMGIVFLGCMYIIFKPSESSKKTEDIGLNDSVPQATDKVLQADKQKAYEDEMLEQKNLEKQNALTSLSDYWNENSTDDNENGQDVSEKNEVDNSSLNNDNPSLNSYRNAQNTLGNFYQSDNSEALQLRKQLDELKEQLAKKNDTPIDPVESQLELMEKSYQMAAKYLPTNAVSGEQPKEQKIALSGSSNQKETFVAFVPAHKNEVSSLQRVLPDSTFIANWSENRNRGFYTVGKTEQQIQPKNSIRAVVQQTQLLTEDSSVRLRLLESAKIGTHIIPAGTVLTANSKFQQGRVQMKITSIEQDGNIIPVNIIVYGLDGQEGLFVPYSPEMSAFKEMAANMGQTSGSSIMMTNSAGQQIAGDLSRGLVQGVSGYFSKKMRTPKVTLKAGHQVFLVSKK</sequence>
<keyword evidence="3" id="KW-1133">Transmembrane helix</keyword>
<organism evidence="5 6">
    <name type="scientific">Flavobacterium pokkalii</name>
    <dbReference type="NCBI Taxonomy" id="1940408"/>
    <lineage>
        <taxon>Bacteria</taxon>
        <taxon>Pseudomonadati</taxon>
        <taxon>Bacteroidota</taxon>
        <taxon>Flavobacteriia</taxon>
        <taxon>Flavobacteriales</taxon>
        <taxon>Flavobacteriaceae</taxon>
        <taxon>Flavobacterium</taxon>
    </lineage>
</organism>
<proteinExistence type="predicted"/>
<protein>
    <submittedName>
        <fullName evidence="5">Conjugative transposon protein TraM</fullName>
    </submittedName>
</protein>
<evidence type="ECO:0000313" key="6">
    <source>
        <dbReference type="Proteomes" id="UP000661715"/>
    </source>
</evidence>
<evidence type="ECO:0000256" key="1">
    <source>
        <dbReference type="SAM" id="Coils"/>
    </source>
</evidence>
<gene>
    <name evidence="5" type="ORF">B6A10_06365</name>
</gene>
<dbReference type="Pfam" id="PF12508">
    <property type="entry name" value="Transposon_TraM"/>
    <property type="match status" value="1"/>
</dbReference>
<dbReference type="InterPro" id="IPR055407">
    <property type="entry name" value="TraM_C"/>
</dbReference>
<evidence type="ECO:0000256" key="2">
    <source>
        <dbReference type="SAM" id="MobiDB-lite"/>
    </source>
</evidence>
<comment type="caution">
    <text evidence="5">The sequence shown here is derived from an EMBL/GenBank/DDBJ whole genome shotgun (WGS) entry which is preliminary data.</text>
</comment>